<reference evidence="2" key="3">
    <citation type="submission" date="2023-05" db="EMBL/GenBank/DDBJ databases">
        <authorList>
            <person name="Smith C.H."/>
        </authorList>
    </citation>
    <scope>NUCLEOTIDE SEQUENCE</scope>
    <source>
        <strain evidence="2">CHS0354</strain>
        <tissue evidence="2">Mantle</tissue>
    </source>
</reference>
<reference evidence="2" key="2">
    <citation type="journal article" date="2021" name="Genome Biol. Evol.">
        <title>Developing a high-quality reference genome for a parasitic bivalve with doubly uniparental inheritance (Bivalvia: Unionida).</title>
        <authorList>
            <person name="Smith C.H."/>
        </authorList>
    </citation>
    <scope>NUCLEOTIDE SEQUENCE</scope>
    <source>
        <strain evidence="2">CHS0354</strain>
        <tissue evidence="2">Mantle</tissue>
    </source>
</reference>
<dbReference type="EMBL" id="JAEAOA010000213">
    <property type="protein sequence ID" value="KAK3576833.1"/>
    <property type="molecule type" value="Genomic_DNA"/>
</dbReference>
<dbReference type="Pfam" id="PF20266">
    <property type="entry name" value="Mab-21_C"/>
    <property type="match status" value="1"/>
</dbReference>
<gene>
    <name evidence="2" type="ORF">CHS0354_002625</name>
</gene>
<organism evidence="2 3">
    <name type="scientific">Potamilus streckersoni</name>
    <dbReference type="NCBI Taxonomy" id="2493646"/>
    <lineage>
        <taxon>Eukaryota</taxon>
        <taxon>Metazoa</taxon>
        <taxon>Spiralia</taxon>
        <taxon>Lophotrochozoa</taxon>
        <taxon>Mollusca</taxon>
        <taxon>Bivalvia</taxon>
        <taxon>Autobranchia</taxon>
        <taxon>Heteroconchia</taxon>
        <taxon>Palaeoheterodonta</taxon>
        <taxon>Unionida</taxon>
        <taxon>Unionoidea</taxon>
        <taxon>Unionidae</taxon>
        <taxon>Ambleminae</taxon>
        <taxon>Lampsilini</taxon>
        <taxon>Potamilus</taxon>
    </lineage>
</organism>
<dbReference type="Gene3D" id="1.10.1410.40">
    <property type="match status" value="1"/>
</dbReference>
<comment type="caution">
    <text evidence="2">The sequence shown here is derived from an EMBL/GenBank/DDBJ whole genome shotgun (WGS) entry which is preliminary data.</text>
</comment>
<name>A0AAE0RNK0_9BIVA</name>
<dbReference type="PANTHER" id="PTHR10656:SF69">
    <property type="entry name" value="MAB-21-LIKE HHH_H2TH-LIKE DOMAIN-CONTAINING PROTEIN"/>
    <property type="match status" value="1"/>
</dbReference>
<dbReference type="InterPro" id="IPR024810">
    <property type="entry name" value="MAB21L/cGLR"/>
</dbReference>
<evidence type="ECO:0000313" key="2">
    <source>
        <dbReference type="EMBL" id="KAK3576833.1"/>
    </source>
</evidence>
<dbReference type="InterPro" id="IPR046906">
    <property type="entry name" value="Mab-21_HhH/H2TH-like"/>
</dbReference>
<accession>A0AAE0RNK0</accession>
<feature type="domain" description="Mab-21-like HhH/H2TH-like" evidence="1">
    <location>
        <begin position="254"/>
        <end position="329"/>
    </location>
</feature>
<evidence type="ECO:0000313" key="3">
    <source>
        <dbReference type="Proteomes" id="UP001195483"/>
    </source>
</evidence>
<dbReference type="Proteomes" id="UP001195483">
    <property type="component" value="Unassembled WGS sequence"/>
</dbReference>
<dbReference type="PANTHER" id="PTHR10656">
    <property type="entry name" value="CELL FATE DETERMINING PROTEIN MAB21-RELATED"/>
    <property type="match status" value="1"/>
</dbReference>
<dbReference type="SMART" id="SM01265">
    <property type="entry name" value="Mab-21"/>
    <property type="match status" value="1"/>
</dbReference>
<protein>
    <recommendedName>
        <fullName evidence="1">Mab-21-like HhH/H2TH-like domain-containing protein</fullName>
    </recommendedName>
</protein>
<reference evidence="2" key="1">
    <citation type="journal article" date="2021" name="Genome Biol. Evol.">
        <title>A High-Quality Reference Genome for a Parasitic Bivalve with Doubly Uniparental Inheritance (Bivalvia: Unionida).</title>
        <authorList>
            <person name="Smith C.H."/>
        </authorList>
    </citation>
    <scope>NUCLEOTIDE SEQUENCE</scope>
    <source>
        <strain evidence="2">CHS0354</strain>
    </source>
</reference>
<proteinExistence type="predicted"/>
<dbReference type="AlphaFoldDB" id="A0AAE0RNK0"/>
<keyword evidence="3" id="KW-1185">Reference proteome</keyword>
<evidence type="ECO:0000259" key="1">
    <source>
        <dbReference type="Pfam" id="PF20266"/>
    </source>
</evidence>
<sequence>MYHRFPDFYYALSDRLYNILDGVGYSQNDRHRNVRNATECEVFRNIQLNISKSSLRMHIFGSRGEGSTGPGLNSDIDYLYQYNELKIITDLSDCEAGELYLYMLDDGYTHPGYVKLQLITILSDNTPIPLDDYNCTLDSFGVLVLPNTYFHMNNFGFRHGPATRQQEMYISCDRVLAFRGSKWPNMGYEWFYRRRFYDWPKTSQIQNTWKYGCFASPVGHLSSNEEDLEWRLSFSLAERDLVRSFEDTVMKVYILLKMVKKTFIEPVLKDAFSSYHCKVCMLWMREKTPSKLWCTENLLCCLILCIRQLYEWAIAGFCPDYFIVRNNIYDRKIVGIARIKLIRILERLLSDDCRFLCWIEFCHIGRILVDDLSSFEHYRFELASAVINEEIFKYSLCVSYATFCWNFMIKTVSQNYQSLTYYLTRFADASKHAPFVMQYPLKHIAMILFSQLGFYFASVLKVYAGQLSWANVEHLVSLTSECLSLGMNSDATSVRLKLCGLGIVLEYNDLTEICLQDICENRMRYMFSSSLNDTCGFIVFKCNQLEFLEKCLNGRDTIEDVLENQVSFSVVYLQSEISITPIPLRMEMYRSVGVPLGIRDKEDHFWYGWAVVDSLVCLHFFQYLNFIQQGKDRHKQVALDNMINVIQTESDIPHKDTALNLIAYCYVQNYQPRNAFICLRESIKICPHHNAAKFYLGILFKRVVAVCTKPSMY</sequence>